<organism evidence="1 2">
    <name type="scientific">Spiroplasma litorale</name>
    <dbReference type="NCBI Taxonomy" id="216942"/>
    <lineage>
        <taxon>Bacteria</taxon>
        <taxon>Bacillati</taxon>
        <taxon>Mycoplasmatota</taxon>
        <taxon>Mollicutes</taxon>
        <taxon>Entomoplasmatales</taxon>
        <taxon>Spiroplasmataceae</taxon>
        <taxon>Spiroplasma</taxon>
    </lineage>
</organism>
<proteinExistence type="predicted"/>
<dbReference type="RefSeq" id="WP_075058058.1">
    <property type="nucleotide sequence ID" value="NZ_CP012357.1"/>
</dbReference>
<dbReference type="Proteomes" id="UP000067476">
    <property type="component" value="Chromosome"/>
</dbReference>
<dbReference type="EMBL" id="CP012357">
    <property type="protein sequence ID" value="AKX33963.1"/>
    <property type="molecule type" value="Genomic_DNA"/>
</dbReference>
<gene>
    <name evidence="1" type="ORF">SLITO_v1c03080</name>
</gene>
<dbReference type="OrthoDB" id="389185at2"/>
<dbReference type="PATRIC" id="fig|216942.3.peg.311"/>
<evidence type="ECO:0000313" key="1">
    <source>
        <dbReference type="EMBL" id="AKX33963.1"/>
    </source>
</evidence>
<accession>A0A0K1W1B6</accession>
<name>A0A0K1W1B6_9MOLU</name>
<dbReference type="AlphaFoldDB" id="A0A0K1W1B6"/>
<evidence type="ECO:0000313" key="2">
    <source>
        <dbReference type="Proteomes" id="UP000067476"/>
    </source>
</evidence>
<dbReference type="STRING" id="216942.SLITO_v1c03080"/>
<keyword evidence="2" id="KW-1185">Reference proteome</keyword>
<sequence>MSLKIIKDGSLSKDESALAQKNYDEIEKKLNNQKYTSFLEERKRISKLFMSMKINRPVEEVYNAFLEISLEDLNPNLNPTNFTQDSWYKASKKNNNNVFKVQKLVSDKEICLTWVVKNQLFIKQVRFKSNKLNTKTKIIYFDYAKGDTSIMGFFERHILNAYLKKQSLAFRVQILKTKLKLKIYKPNKEQNINKKIDSLLHYIKNII</sequence>
<dbReference type="KEGG" id="sll:SLITO_v1c03080"/>
<protein>
    <submittedName>
        <fullName evidence="1">Uncharacterized protein</fullName>
    </submittedName>
</protein>
<reference evidence="1 2" key="1">
    <citation type="journal article" date="2015" name="Genome Announc.">
        <title>Complete Genome Sequence of Spiroplasma litorale TN-1T (DSM 21781), a Bacterium Isolated from a Green-Eyed Horsefly (Tabanus nigrovittatus).</title>
        <authorList>
            <person name="Lo W.S."/>
            <person name="Lai Y.C."/>
            <person name="Lien Y.W."/>
            <person name="Wang T.H."/>
            <person name="Kuo C.H."/>
        </authorList>
    </citation>
    <scope>NUCLEOTIDE SEQUENCE [LARGE SCALE GENOMIC DNA]</scope>
    <source>
        <strain evidence="1 2">TN-1</strain>
    </source>
</reference>